<feature type="compositionally biased region" description="Low complexity" evidence="2">
    <location>
        <begin position="245"/>
        <end position="254"/>
    </location>
</feature>
<evidence type="ECO:0000256" key="2">
    <source>
        <dbReference type="SAM" id="MobiDB-lite"/>
    </source>
</evidence>
<feature type="compositionally biased region" description="Basic and acidic residues" evidence="2">
    <location>
        <begin position="79"/>
        <end position="90"/>
    </location>
</feature>
<name>M5G8V2_DACPD</name>
<dbReference type="GeneID" id="63684676"/>
<evidence type="ECO:0000313" key="3">
    <source>
        <dbReference type="EMBL" id="EJU05159.1"/>
    </source>
</evidence>
<feature type="compositionally biased region" description="Low complexity" evidence="2">
    <location>
        <begin position="98"/>
        <end position="111"/>
    </location>
</feature>
<dbReference type="OrthoDB" id="271595at2759"/>
<dbReference type="CDD" id="cd12148">
    <property type="entry name" value="fungal_TF_MHR"/>
    <property type="match status" value="1"/>
</dbReference>
<dbReference type="RefSeq" id="XP_040632053.1">
    <property type="nucleotide sequence ID" value="XM_040769614.1"/>
</dbReference>
<reference evidence="3 4" key="1">
    <citation type="journal article" date="2012" name="Science">
        <title>The Paleozoic origin of enzymatic lignin decomposition reconstructed from 31 fungal genomes.</title>
        <authorList>
            <person name="Floudas D."/>
            <person name="Binder M."/>
            <person name="Riley R."/>
            <person name="Barry K."/>
            <person name="Blanchette R.A."/>
            <person name="Henrissat B."/>
            <person name="Martinez A.T."/>
            <person name="Otillar R."/>
            <person name="Spatafora J.W."/>
            <person name="Yadav J.S."/>
            <person name="Aerts A."/>
            <person name="Benoit I."/>
            <person name="Boyd A."/>
            <person name="Carlson A."/>
            <person name="Copeland A."/>
            <person name="Coutinho P.M."/>
            <person name="de Vries R.P."/>
            <person name="Ferreira P."/>
            <person name="Findley K."/>
            <person name="Foster B."/>
            <person name="Gaskell J."/>
            <person name="Glotzer D."/>
            <person name="Gorecki P."/>
            <person name="Heitman J."/>
            <person name="Hesse C."/>
            <person name="Hori C."/>
            <person name="Igarashi K."/>
            <person name="Jurgens J.A."/>
            <person name="Kallen N."/>
            <person name="Kersten P."/>
            <person name="Kohler A."/>
            <person name="Kuees U."/>
            <person name="Kumar T.K.A."/>
            <person name="Kuo A."/>
            <person name="LaButti K."/>
            <person name="Larrondo L.F."/>
            <person name="Lindquist E."/>
            <person name="Ling A."/>
            <person name="Lombard V."/>
            <person name="Lucas S."/>
            <person name="Lundell T."/>
            <person name="Martin R."/>
            <person name="McLaughlin D.J."/>
            <person name="Morgenstern I."/>
            <person name="Morin E."/>
            <person name="Murat C."/>
            <person name="Nagy L.G."/>
            <person name="Nolan M."/>
            <person name="Ohm R.A."/>
            <person name="Patyshakuliyeva A."/>
            <person name="Rokas A."/>
            <person name="Ruiz-Duenas F.J."/>
            <person name="Sabat G."/>
            <person name="Salamov A."/>
            <person name="Samejima M."/>
            <person name="Schmutz J."/>
            <person name="Slot J.C."/>
            <person name="St John F."/>
            <person name="Stenlid J."/>
            <person name="Sun H."/>
            <person name="Sun S."/>
            <person name="Syed K."/>
            <person name="Tsang A."/>
            <person name="Wiebenga A."/>
            <person name="Young D."/>
            <person name="Pisabarro A."/>
            <person name="Eastwood D.C."/>
            <person name="Martin F."/>
            <person name="Cullen D."/>
            <person name="Grigoriev I.V."/>
            <person name="Hibbett D.S."/>
        </authorList>
    </citation>
    <scope>NUCLEOTIDE SEQUENCE [LARGE SCALE GENOMIC DNA]</scope>
    <source>
        <strain evidence="3 4">DJM-731 SS1</strain>
    </source>
</reference>
<keyword evidence="4" id="KW-1185">Reference proteome</keyword>
<protein>
    <recommendedName>
        <fullName evidence="5">Transcription factor domain-containing protein</fullName>
    </recommendedName>
</protein>
<proteinExistence type="predicted"/>
<dbReference type="PANTHER" id="PTHR31668">
    <property type="entry name" value="GLUCOSE TRANSPORT TRANSCRIPTION REGULATOR RGT1-RELATED-RELATED"/>
    <property type="match status" value="1"/>
</dbReference>
<dbReference type="InterPro" id="IPR050797">
    <property type="entry name" value="Carb_Metab_Trans_Reg"/>
</dbReference>
<evidence type="ECO:0000256" key="1">
    <source>
        <dbReference type="ARBA" id="ARBA00023242"/>
    </source>
</evidence>
<keyword evidence="1" id="KW-0539">Nucleus</keyword>
<dbReference type="PANTHER" id="PTHR31668:SF30">
    <property type="entry name" value="ZN(II)2CYS6 TRANSCRIPTION FACTOR (EUROFUNG)"/>
    <property type="match status" value="1"/>
</dbReference>
<dbReference type="STRING" id="1858805.M5G8V2"/>
<feature type="region of interest" description="Disordered" evidence="2">
    <location>
        <begin position="67"/>
        <end position="111"/>
    </location>
</feature>
<dbReference type="OMA" id="CITERAY"/>
<evidence type="ECO:0000313" key="4">
    <source>
        <dbReference type="Proteomes" id="UP000030653"/>
    </source>
</evidence>
<organism evidence="3 4">
    <name type="scientific">Dacryopinax primogenitus (strain DJM 731)</name>
    <name type="common">Brown rot fungus</name>
    <dbReference type="NCBI Taxonomy" id="1858805"/>
    <lineage>
        <taxon>Eukaryota</taxon>
        <taxon>Fungi</taxon>
        <taxon>Dikarya</taxon>
        <taxon>Basidiomycota</taxon>
        <taxon>Agaricomycotina</taxon>
        <taxon>Dacrymycetes</taxon>
        <taxon>Dacrymycetales</taxon>
        <taxon>Dacrymycetaceae</taxon>
        <taxon>Dacryopinax</taxon>
    </lineage>
</organism>
<dbReference type="EMBL" id="JH795856">
    <property type="protein sequence ID" value="EJU05159.1"/>
    <property type="molecule type" value="Genomic_DNA"/>
</dbReference>
<gene>
    <name evidence="3" type="ORF">DACRYDRAFT_113349</name>
</gene>
<evidence type="ECO:0008006" key="5">
    <source>
        <dbReference type="Google" id="ProtNLM"/>
    </source>
</evidence>
<accession>M5G8V2</accession>
<sequence>MEDAYHCQIAAVLPGFQNRRLFAALTLPVMSRAFAEGRGVFGEASSEENVSKYAHTGAKQRINALRADQGSQAQHQPRQQHEQDPARPPRDVVPGYRTTPGLGAGTAPTPVAQGTPPGYAWVDTAQFSRLGQSGLFIHQPLTGFPTAAPTVFPTQDAQAADQLPAEADSSFASFLESPFSSLPPEVSATYRLPNVDTFLPDTFFDRPFDAAAPLGPVGEMGIGGMPGGMLGGFSGLGFLHPSPPSWGGSNSSSPLVLPTQPNITTQPSQSSLRSSQPLLTPVSQRSPPPVQTATPIPSPLSDSILIPHIALFFERLHPIMPIFTRSWLFSRLDRSEHHQDPQFAAMLLSMSALALTQPVQASEPSLPEKRAQAGHLLEESCRMRSSALFAQHASIDMVLTSFYVFACLFGMKEDNAAWFRLTEAVTLGQLLKLHVPGSYEGLEKGERERRLRTYWILCITERAYALQRGHGITFRGRPSQDMGAIASKLQVGELDDFPVRHLKLFDSVDEDFIDCWNGRCAGRTCTTLDVARALALHKQLSESLDSADTSNQESFEVLSSLTSAWKRGEIQSADVLITQQWLLNRLWRLCMSHGLISPSASEPALRVDLPVTIAHAALAICNKLSMTSIEAHGIGYLEKLYDIAATLAVLNQYAPEVVSRLTEDGLSVSQLLAEYVALFRRFRGGDHPFMGKLLEAIGHLLPP</sequence>
<feature type="compositionally biased region" description="Low complexity" evidence="2">
    <location>
        <begin position="264"/>
        <end position="281"/>
    </location>
</feature>
<dbReference type="AlphaFoldDB" id="M5G8V2"/>
<dbReference type="HOGENOM" id="CLU_392325_0_0_1"/>
<feature type="region of interest" description="Disordered" evidence="2">
    <location>
        <begin position="244"/>
        <end position="296"/>
    </location>
</feature>
<dbReference type="Proteomes" id="UP000030653">
    <property type="component" value="Unassembled WGS sequence"/>
</dbReference>